<accession>A0A412XP94</accession>
<dbReference type="RefSeq" id="WP_122143716.1">
    <property type="nucleotide sequence ID" value="NZ_JAFKPL010000086.1"/>
</dbReference>
<feature type="region of interest" description="Disordered" evidence="1">
    <location>
        <begin position="1"/>
        <end position="39"/>
    </location>
</feature>
<sequence>MKREGKRKGGTHYCNIKGKEEKRKEDQEDKKGKRGIRTDGKTKLIQGILLLPEALVRDQAKT</sequence>
<evidence type="ECO:0000256" key="1">
    <source>
        <dbReference type="SAM" id="MobiDB-lite"/>
    </source>
</evidence>
<name>A0A412XP94_BACFG</name>
<feature type="compositionally biased region" description="Basic residues" evidence="1">
    <location>
        <begin position="1"/>
        <end position="10"/>
    </location>
</feature>
<reference evidence="2 3" key="1">
    <citation type="submission" date="2018-08" db="EMBL/GenBank/DDBJ databases">
        <title>A genome reference for cultivated species of the human gut microbiota.</title>
        <authorList>
            <person name="Zou Y."/>
            <person name="Xue W."/>
            <person name="Luo G."/>
        </authorList>
    </citation>
    <scope>NUCLEOTIDE SEQUENCE [LARGE SCALE GENOMIC DNA]</scope>
    <source>
        <strain evidence="2 3">AF14-26</strain>
    </source>
</reference>
<dbReference type="EMBL" id="QRZH01000056">
    <property type="protein sequence ID" value="RGV46985.1"/>
    <property type="molecule type" value="Genomic_DNA"/>
</dbReference>
<protein>
    <submittedName>
        <fullName evidence="2">Uncharacterized protein</fullName>
    </submittedName>
</protein>
<evidence type="ECO:0000313" key="3">
    <source>
        <dbReference type="Proteomes" id="UP000286270"/>
    </source>
</evidence>
<dbReference type="Proteomes" id="UP000286270">
    <property type="component" value="Unassembled WGS sequence"/>
</dbReference>
<comment type="caution">
    <text evidence="2">The sequence shown here is derived from an EMBL/GenBank/DDBJ whole genome shotgun (WGS) entry which is preliminary data.</text>
</comment>
<dbReference type="AlphaFoldDB" id="A0A412XP94"/>
<feature type="compositionally biased region" description="Basic and acidic residues" evidence="1">
    <location>
        <begin position="17"/>
        <end position="39"/>
    </location>
</feature>
<proteinExistence type="predicted"/>
<organism evidence="2 3">
    <name type="scientific">Bacteroides fragilis</name>
    <dbReference type="NCBI Taxonomy" id="817"/>
    <lineage>
        <taxon>Bacteria</taxon>
        <taxon>Pseudomonadati</taxon>
        <taxon>Bacteroidota</taxon>
        <taxon>Bacteroidia</taxon>
        <taxon>Bacteroidales</taxon>
        <taxon>Bacteroidaceae</taxon>
        <taxon>Bacteroides</taxon>
    </lineage>
</organism>
<gene>
    <name evidence="2" type="ORF">DWW08_23425</name>
</gene>
<evidence type="ECO:0000313" key="2">
    <source>
        <dbReference type="EMBL" id="RGV46985.1"/>
    </source>
</evidence>